<keyword evidence="2" id="KW-1185">Reference proteome</keyword>
<name>A0ACC4DIR3_PURLI</name>
<gene>
    <name evidence="1" type="ORF">ACCO45_009112</name>
</gene>
<reference evidence="1" key="1">
    <citation type="submission" date="2024-12" db="EMBL/GenBank/DDBJ databases">
        <title>Comparative genomics and development of molecular markers within Purpureocillium lilacinum and among Purpureocillium species.</title>
        <authorList>
            <person name="Yeh Z.-Y."/>
            <person name="Ni N.-T."/>
            <person name="Lo P.-H."/>
            <person name="Mushyakhwo K."/>
            <person name="Lin C.-F."/>
            <person name="Nai Y.-S."/>
        </authorList>
    </citation>
    <scope>NUCLEOTIDE SEQUENCE</scope>
    <source>
        <strain evidence="1">NCHU-NPUST-175</strain>
    </source>
</reference>
<comment type="caution">
    <text evidence="1">The sequence shown here is derived from an EMBL/GenBank/DDBJ whole genome shotgun (WGS) entry which is preliminary data.</text>
</comment>
<protein>
    <submittedName>
        <fullName evidence="1">Uncharacterized protein</fullName>
    </submittedName>
</protein>
<dbReference type="EMBL" id="JBGNUJ010000008">
    <property type="protein sequence ID" value="KAL3956266.1"/>
    <property type="molecule type" value="Genomic_DNA"/>
</dbReference>
<evidence type="ECO:0000313" key="2">
    <source>
        <dbReference type="Proteomes" id="UP001638806"/>
    </source>
</evidence>
<proteinExistence type="predicted"/>
<sequence length="116" mass="12517">MSHSRLQASAVFYDGPADHRPRRYGGEVPIPGEWDEAVGETAESLAARQVRAAVPGWPGVLVSLQDQPEDGAGLSLQLIPGLSKTIKTTSPSRVPSNEWKFTLCQCENIQANGEMT</sequence>
<organism evidence="1 2">
    <name type="scientific">Purpureocillium lilacinum</name>
    <name type="common">Paecilomyces lilacinus</name>
    <dbReference type="NCBI Taxonomy" id="33203"/>
    <lineage>
        <taxon>Eukaryota</taxon>
        <taxon>Fungi</taxon>
        <taxon>Dikarya</taxon>
        <taxon>Ascomycota</taxon>
        <taxon>Pezizomycotina</taxon>
        <taxon>Sordariomycetes</taxon>
        <taxon>Hypocreomycetidae</taxon>
        <taxon>Hypocreales</taxon>
        <taxon>Ophiocordycipitaceae</taxon>
        <taxon>Purpureocillium</taxon>
    </lineage>
</organism>
<evidence type="ECO:0000313" key="1">
    <source>
        <dbReference type="EMBL" id="KAL3956266.1"/>
    </source>
</evidence>
<dbReference type="Proteomes" id="UP001638806">
    <property type="component" value="Unassembled WGS sequence"/>
</dbReference>
<accession>A0ACC4DIR3</accession>